<reference evidence="1 2" key="1">
    <citation type="submission" date="2019-06" db="EMBL/GenBank/DDBJ databases">
        <title>Genome Sequence of the Brown Rot Fungal Pathogen Monilinia fructicola.</title>
        <authorList>
            <person name="De Miccolis Angelini R.M."/>
            <person name="Landi L."/>
            <person name="Abate D."/>
            <person name="Pollastro S."/>
            <person name="Romanazzi G."/>
            <person name="Faretra F."/>
        </authorList>
    </citation>
    <scope>NUCLEOTIDE SEQUENCE [LARGE SCALE GENOMIC DNA]</scope>
    <source>
        <strain evidence="1 2">Mfrc123</strain>
    </source>
</reference>
<gene>
    <name evidence="1" type="ORF">EYC84_001667</name>
</gene>
<sequence length="80" mass="10326">MMDRWMNTEFLMRIKTYYGEFMNSRWRRRRRRRRRRKEEETTNRWNTFKEIDSLFGLMMEEAVVVWYSFPSFPFFRLYAS</sequence>
<comment type="caution">
    <text evidence="1">The sequence shown here is derived from an EMBL/GenBank/DDBJ whole genome shotgun (WGS) entry which is preliminary data.</text>
</comment>
<accession>A0A5M9JV72</accession>
<protein>
    <submittedName>
        <fullName evidence="1">Uncharacterized protein</fullName>
    </submittedName>
</protein>
<dbReference type="Proteomes" id="UP000322873">
    <property type="component" value="Unassembled WGS sequence"/>
</dbReference>
<proteinExistence type="predicted"/>
<name>A0A5M9JV72_MONFR</name>
<organism evidence="1 2">
    <name type="scientific">Monilinia fructicola</name>
    <name type="common">Brown rot fungus</name>
    <name type="synonym">Ciboria fructicola</name>
    <dbReference type="NCBI Taxonomy" id="38448"/>
    <lineage>
        <taxon>Eukaryota</taxon>
        <taxon>Fungi</taxon>
        <taxon>Dikarya</taxon>
        <taxon>Ascomycota</taxon>
        <taxon>Pezizomycotina</taxon>
        <taxon>Leotiomycetes</taxon>
        <taxon>Helotiales</taxon>
        <taxon>Sclerotiniaceae</taxon>
        <taxon>Monilinia</taxon>
    </lineage>
</organism>
<evidence type="ECO:0000313" key="2">
    <source>
        <dbReference type="Proteomes" id="UP000322873"/>
    </source>
</evidence>
<dbReference type="EMBL" id="VICG01000005">
    <property type="protein sequence ID" value="KAA8571682.1"/>
    <property type="molecule type" value="Genomic_DNA"/>
</dbReference>
<dbReference type="AlphaFoldDB" id="A0A5M9JV72"/>
<evidence type="ECO:0000313" key="1">
    <source>
        <dbReference type="EMBL" id="KAA8571682.1"/>
    </source>
</evidence>
<keyword evidence="2" id="KW-1185">Reference proteome</keyword>